<evidence type="ECO:0000256" key="5">
    <source>
        <dbReference type="SAM" id="MobiDB-lite"/>
    </source>
</evidence>
<evidence type="ECO:0000256" key="3">
    <source>
        <dbReference type="ARBA" id="ARBA00022989"/>
    </source>
</evidence>
<feature type="transmembrane region" description="Helical" evidence="6">
    <location>
        <begin position="25"/>
        <end position="48"/>
    </location>
</feature>
<comment type="subcellular location">
    <subcellularLocation>
        <location evidence="1">Membrane</location>
        <topology evidence="1">Multi-pass membrane protein</topology>
    </subcellularLocation>
</comment>
<dbReference type="STRING" id="545619.SAMN04489860_0764"/>
<dbReference type="InterPro" id="IPR019109">
    <property type="entry name" value="MamF_MmsF"/>
</dbReference>
<proteinExistence type="predicted"/>
<protein>
    <recommendedName>
        <fullName evidence="9">DUF4870 domain-containing protein</fullName>
    </recommendedName>
</protein>
<keyword evidence="4 6" id="KW-0472">Membrane</keyword>
<reference evidence="7 8" key="1">
    <citation type="submission" date="2016-10" db="EMBL/GenBank/DDBJ databases">
        <authorList>
            <person name="de Groot N.N."/>
        </authorList>
    </citation>
    <scope>NUCLEOTIDE SEQUENCE [LARGE SCALE GENOMIC DNA]</scope>
    <source>
        <strain evidence="7 8">DSM 22126</strain>
    </source>
</reference>
<feature type="compositionally biased region" description="Pro residues" evidence="5">
    <location>
        <begin position="1"/>
        <end position="13"/>
    </location>
</feature>
<evidence type="ECO:0000313" key="8">
    <source>
        <dbReference type="Proteomes" id="UP000185663"/>
    </source>
</evidence>
<name>A0A1H1PBQ8_9CELL</name>
<dbReference type="eggNOG" id="COG3296">
    <property type="taxonomic scope" value="Bacteria"/>
</dbReference>
<dbReference type="AlphaFoldDB" id="A0A1H1PBQ8"/>
<dbReference type="OrthoDB" id="9808930at2"/>
<dbReference type="EMBL" id="LT629776">
    <property type="protein sequence ID" value="SDS08681.1"/>
    <property type="molecule type" value="Genomic_DNA"/>
</dbReference>
<evidence type="ECO:0000256" key="1">
    <source>
        <dbReference type="ARBA" id="ARBA00004141"/>
    </source>
</evidence>
<feature type="transmembrane region" description="Helical" evidence="6">
    <location>
        <begin position="69"/>
        <end position="102"/>
    </location>
</feature>
<accession>A0A1H1PBQ8</accession>
<feature type="region of interest" description="Disordered" evidence="5">
    <location>
        <begin position="1"/>
        <end position="22"/>
    </location>
</feature>
<evidence type="ECO:0000256" key="4">
    <source>
        <dbReference type="ARBA" id="ARBA00023136"/>
    </source>
</evidence>
<evidence type="ECO:0000313" key="7">
    <source>
        <dbReference type="EMBL" id="SDS08681.1"/>
    </source>
</evidence>
<keyword evidence="8" id="KW-1185">Reference proteome</keyword>
<evidence type="ECO:0000256" key="2">
    <source>
        <dbReference type="ARBA" id="ARBA00022692"/>
    </source>
</evidence>
<evidence type="ECO:0008006" key="9">
    <source>
        <dbReference type="Google" id="ProtNLM"/>
    </source>
</evidence>
<organism evidence="7 8">
    <name type="scientific">Paraoerskovia marina</name>
    <dbReference type="NCBI Taxonomy" id="545619"/>
    <lineage>
        <taxon>Bacteria</taxon>
        <taxon>Bacillati</taxon>
        <taxon>Actinomycetota</taxon>
        <taxon>Actinomycetes</taxon>
        <taxon>Micrococcales</taxon>
        <taxon>Cellulomonadaceae</taxon>
        <taxon>Paraoerskovia</taxon>
    </lineage>
</organism>
<dbReference type="RefSeq" id="WP_083371643.1">
    <property type="nucleotide sequence ID" value="NZ_LT629776.1"/>
</dbReference>
<evidence type="ECO:0000256" key="6">
    <source>
        <dbReference type="SAM" id="Phobius"/>
    </source>
</evidence>
<gene>
    <name evidence="7" type="ORF">SAMN04489860_0764</name>
</gene>
<sequence>MSQTPPPPPPASAPQPLSDSDTRQWAGLSHLLGGILGFLAPLVIWLVFRERSAYVAEESKKALNFQLLALIVYVVAAVLPLGFLGTLVTFGVWVVSVVFGIINYQKVQRAEATEYPVTVSWVR</sequence>
<dbReference type="Proteomes" id="UP000185663">
    <property type="component" value="Chromosome I"/>
</dbReference>
<keyword evidence="2 6" id="KW-0812">Transmembrane</keyword>
<keyword evidence="3 6" id="KW-1133">Transmembrane helix</keyword>
<dbReference type="Pfam" id="PF09685">
    <property type="entry name" value="MamF_MmsF"/>
    <property type="match status" value="1"/>
</dbReference>